<feature type="compositionally biased region" description="Basic and acidic residues" evidence="1">
    <location>
        <begin position="117"/>
        <end position="152"/>
    </location>
</feature>
<name>A0A8H5BLT6_9AGAR</name>
<feature type="compositionally biased region" description="Basic and acidic residues" evidence="1">
    <location>
        <begin position="442"/>
        <end position="465"/>
    </location>
</feature>
<sequence>MSRPPHHAYTIDTLRSPTPTPTTTKPSHTLFLNKPQGLSGTGSSLSVNEHGVRGVPPTPSSITGPGLRAHIGHLLPRHAYFRAKIMVHSISSVPFVSGDFGVRWKLKGVQTATSGVYKEKGKDRERENAKGKGRLIDRMFSDKREKDERERTSSASVEGDESAQRPPMVVSHTGQLSVSSRSSASTSSPGGSGIPSPMTVSSSTLTVGVSSSSVSTETLSMPSTTSLPVSTTPSRGITSYLPLKDHSVTWNHLLDPILKFDVDRDSGHVQPNEIKLVVMQRITDGPGASNPQGKNGQNPRLGAVYLNLAEYIGQGKVERRYLLKESKTNATLKIAIEMEWVHGVNYYIPPPLAKGEILTGLAGFLDSTSSKRRPRALDIYGPYKDQEELEIDLMAAPKSAVPFSARPTTPNPSARPRTAGLNGVGGYPKTPLTAARKASNHSHTDEEGTNSEGHDLYEGDTDDAHIHHDSDELLNANSHVHPSLGVAFDVHRLPFAYGTKTTETLIEALFNPVRITEKREESPFTIYEPPESAIYESPQSQSPVSPGAGNIPTARPRIVDAGTPRTAKHGDRAAVGLGLRGAGISKRQDSTATASSVATASTHTSGMTGTSVYSGVTTSSSAVSTRSNTASSSSHGPGGAHSHSNSLGSQSESVYAQSQMNGQSGAPEGRVVVQHRQDSGGEAGPAHSVRGWWKRHKRP</sequence>
<reference evidence="3 4" key="1">
    <citation type="journal article" date="2020" name="ISME J.">
        <title>Uncovering the hidden diversity of litter-decomposition mechanisms in mushroom-forming fungi.</title>
        <authorList>
            <person name="Floudas D."/>
            <person name="Bentzer J."/>
            <person name="Ahren D."/>
            <person name="Johansson T."/>
            <person name="Persson P."/>
            <person name="Tunlid A."/>
        </authorList>
    </citation>
    <scope>NUCLEOTIDE SEQUENCE [LARGE SCALE GENOMIC DNA]</scope>
    <source>
        <strain evidence="3 4">CBS 101986</strain>
    </source>
</reference>
<evidence type="ECO:0000259" key="2">
    <source>
        <dbReference type="PROSITE" id="PS51840"/>
    </source>
</evidence>
<evidence type="ECO:0000256" key="1">
    <source>
        <dbReference type="SAM" id="MobiDB-lite"/>
    </source>
</evidence>
<comment type="caution">
    <text evidence="3">The sequence shown here is derived from an EMBL/GenBank/DDBJ whole genome shotgun (WGS) entry which is preliminary data.</text>
</comment>
<keyword evidence="4" id="KW-1185">Reference proteome</keyword>
<dbReference type="EMBL" id="JAACJJ010000015">
    <property type="protein sequence ID" value="KAF5325201.1"/>
    <property type="molecule type" value="Genomic_DNA"/>
</dbReference>
<feature type="domain" description="C2 NT-type" evidence="2">
    <location>
        <begin position="71"/>
        <end position="340"/>
    </location>
</feature>
<feature type="compositionally biased region" description="Polar residues" evidence="1">
    <location>
        <begin position="36"/>
        <end position="47"/>
    </location>
</feature>
<dbReference type="PROSITE" id="PS51840">
    <property type="entry name" value="C2_NT"/>
    <property type="match status" value="1"/>
</dbReference>
<evidence type="ECO:0000313" key="3">
    <source>
        <dbReference type="EMBL" id="KAF5325201.1"/>
    </source>
</evidence>
<dbReference type="Proteomes" id="UP000567179">
    <property type="component" value="Unassembled WGS sequence"/>
</dbReference>
<feature type="region of interest" description="Disordered" evidence="1">
    <location>
        <begin position="400"/>
        <end position="465"/>
    </location>
</feature>
<proteinExistence type="predicted"/>
<dbReference type="PANTHER" id="PTHR21456:SF1">
    <property type="entry name" value="C2 NT-TYPE DOMAIN-CONTAINING PROTEIN"/>
    <property type="match status" value="1"/>
</dbReference>
<feature type="compositionally biased region" description="Polar residues" evidence="1">
    <location>
        <begin position="647"/>
        <end position="664"/>
    </location>
</feature>
<dbReference type="InterPro" id="IPR019448">
    <property type="entry name" value="NT-C2"/>
</dbReference>
<dbReference type="PANTHER" id="PTHR21456">
    <property type="entry name" value="FAMILY WITH SEQUENCE SIMILARITY 102"/>
    <property type="match status" value="1"/>
</dbReference>
<dbReference type="InterPro" id="IPR039931">
    <property type="entry name" value="EEIG1/2-like"/>
</dbReference>
<feature type="region of interest" description="Disordered" evidence="1">
    <location>
        <begin position="111"/>
        <end position="234"/>
    </location>
</feature>
<dbReference type="AlphaFoldDB" id="A0A8H5BLT6"/>
<feature type="region of interest" description="Disordered" evidence="1">
    <location>
        <begin position="535"/>
        <end position="699"/>
    </location>
</feature>
<feature type="compositionally biased region" description="Low complexity" evidence="1">
    <location>
        <begin position="177"/>
        <end position="234"/>
    </location>
</feature>
<dbReference type="OrthoDB" id="3365224at2759"/>
<evidence type="ECO:0000313" key="4">
    <source>
        <dbReference type="Proteomes" id="UP000567179"/>
    </source>
</evidence>
<organism evidence="3 4">
    <name type="scientific">Psilocybe cf. subviscida</name>
    <dbReference type="NCBI Taxonomy" id="2480587"/>
    <lineage>
        <taxon>Eukaryota</taxon>
        <taxon>Fungi</taxon>
        <taxon>Dikarya</taxon>
        <taxon>Basidiomycota</taxon>
        <taxon>Agaricomycotina</taxon>
        <taxon>Agaricomycetes</taxon>
        <taxon>Agaricomycetidae</taxon>
        <taxon>Agaricales</taxon>
        <taxon>Agaricineae</taxon>
        <taxon>Strophariaceae</taxon>
        <taxon>Psilocybe</taxon>
    </lineage>
</organism>
<protein>
    <recommendedName>
        <fullName evidence="2">C2 NT-type domain-containing protein</fullName>
    </recommendedName>
</protein>
<dbReference type="Pfam" id="PF10358">
    <property type="entry name" value="NT-C2"/>
    <property type="match status" value="1"/>
</dbReference>
<feature type="region of interest" description="Disordered" evidence="1">
    <location>
        <begin position="1"/>
        <end position="64"/>
    </location>
</feature>
<gene>
    <name evidence="3" type="ORF">D9619_009957</name>
</gene>
<feature type="compositionally biased region" description="Low complexity" evidence="1">
    <location>
        <begin position="590"/>
        <end position="646"/>
    </location>
</feature>
<accession>A0A8H5BLT6</accession>